<proteinExistence type="inferred from homology"/>
<dbReference type="PANTHER" id="PTHR33317">
    <property type="entry name" value="POLYNUCLEOTIDYL TRANSFERASE, RIBONUCLEASE H-LIKE SUPERFAMILY PROTEIN"/>
    <property type="match status" value="1"/>
</dbReference>
<keyword evidence="4 5" id="KW-0378">Hydrolase</keyword>
<dbReference type="GO" id="GO:0004518">
    <property type="term" value="F:nuclease activity"/>
    <property type="evidence" value="ECO:0007669"/>
    <property type="project" value="UniProtKB-KW"/>
</dbReference>
<reference evidence="8 9" key="1">
    <citation type="submission" date="2018-11" db="EMBL/GenBank/DDBJ databases">
        <authorList>
            <person name="Kleinhagauer T."/>
            <person name="Glaeser S.P."/>
            <person name="Spergser J."/>
            <person name="Ruckert C."/>
            <person name="Kaempfer P."/>
            <person name="Busse H.-J."/>
        </authorList>
    </citation>
    <scope>NUCLEOTIDE SEQUENCE [LARGE SCALE GENOMIC DNA]</scope>
    <source>
        <strain evidence="8 9">200CH</strain>
    </source>
</reference>
<dbReference type="Gene3D" id="3.30.420.140">
    <property type="entry name" value="YqgF/RNase H-like domain"/>
    <property type="match status" value="1"/>
</dbReference>
<dbReference type="Pfam" id="PF03652">
    <property type="entry name" value="RuvX"/>
    <property type="match status" value="1"/>
</dbReference>
<evidence type="ECO:0000256" key="6">
    <source>
        <dbReference type="SAM" id="MobiDB-lite"/>
    </source>
</evidence>
<dbReference type="Proteomes" id="UP000269019">
    <property type="component" value="Chromosome"/>
</dbReference>
<evidence type="ECO:0000256" key="5">
    <source>
        <dbReference type="HAMAP-Rule" id="MF_00651"/>
    </source>
</evidence>
<dbReference type="RefSeq" id="WP_123928090.1">
    <property type="nucleotide sequence ID" value="NZ_CP033896.1"/>
</dbReference>
<dbReference type="SMART" id="SM00732">
    <property type="entry name" value="YqgFc"/>
    <property type="match status" value="1"/>
</dbReference>
<dbReference type="AlphaFoldDB" id="A0A3G6J9V7"/>
<comment type="similarity">
    <text evidence="5">Belongs to the YqgF HJR family.</text>
</comment>
<keyword evidence="2 5" id="KW-0690">Ribosome biogenesis</keyword>
<dbReference type="SUPFAM" id="SSF53098">
    <property type="entry name" value="Ribonuclease H-like"/>
    <property type="match status" value="1"/>
</dbReference>
<keyword evidence="3 5" id="KW-0540">Nuclease</keyword>
<feature type="domain" description="YqgF/RNase H-like" evidence="7">
    <location>
        <begin position="29"/>
        <end position="141"/>
    </location>
</feature>
<evidence type="ECO:0000256" key="1">
    <source>
        <dbReference type="ARBA" id="ARBA00022490"/>
    </source>
</evidence>
<dbReference type="GO" id="GO:0016788">
    <property type="term" value="F:hydrolase activity, acting on ester bonds"/>
    <property type="evidence" value="ECO:0007669"/>
    <property type="project" value="UniProtKB-UniRule"/>
</dbReference>
<keyword evidence="1 5" id="KW-0963">Cytoplasm</keyword>
<comment type="function">
    <text evidence="5">Could be a nuclease involved in processing of the 5'-end of pre-16S rRNA.</text>
</comment>
<evidence type="ECO:0000256" key="3">
    <source>
        <dbReference type="ARBA" id="ARBA00022722"/>
    </source>
</evidence>
<name>A0A3G6J9V7_9CORY</name>
<evidence type="ECO:0000256" key="4">
    <source>
        <dbReference type="ARBA" id="ARBA00022801"/>
    </source>
</evidence>
<dbReference type="EC" id="3.1.-.-" evidence="5"/>
<comment type="subcellular location">
    <subcellularLocation>
        <location evidence="5">Cytoplasm</location>
    </subcellularLocation>
</comment>
<accession>A0A3G6J9V7</accession>
<dbReference type="NCBIfam" id="TIGR00250">
    <property type="entry name" value="RNAse_H_YqgF"/>
    <property type="match status" value="1"/>
</dbReference>
<evidence type="ECO:0000313" key="9">
    <source>
        <dbReference type="Proteomes" id="UP000269019"/>
    </source>
</evidence>
<dbReference type="CDD" id="cd16964">
    <property type="entry name" value="YqgF"/>
    <property type="match status" value="1"/>
</dbReference>
<organism evidence="8 9">
    <name type="scientific">Corynebacterium choanae</name>
    <dbReference type="NCBI Taxonomy" id="1862358"/>
    <lineage>
        <taxon>Bacteria</taxon>
        <taxon>Bacillati</taxon>
        <taxon>Actinomycetota</taxon>
        <taxon>Actinomycetes</taxon>
        <taxon>Mycobacteriales</taxon>
        <taxon>Corynebacteriaceae</taxon>
        <taxon>Corynebacterium</taxon>
    </lineage>
</organism>
<feature type="region of interest" description="Disordered" evidence="6">
    <location>
        <begin position="1"/>
        <end position="31"/>
    </location>
</feature>
<dbReference type="HAMAP" id="MF_00651">
    <property type="entry name" value="Nuclease_YqgF"/>
    <property type="match status" value="1"/>
</dbReference>
<dbReference type="OrthoDB" id="9790539at2"/>
<dbReference type="GO" id="GO:0005829">
    <property type="term" value="C:cytosol"/>
    <property type="evidence" value="ECO:0007669"/>
    <property type="project" value="TreeGrafter"/>
</dbReference>
<sequence length="179" mass="18740">MPHSDAAGSSSRASYPTPDVPGVNDPGAGRRLGLDVGTVRIGVAVSDSMGMLATPVETVRRITKQGQAAGEDFARIIHLVEEYRPVEIIVGLPRNLKGQGSASVQEATFFGTKLAELLAANPETATIAVRYADERLTTVAASNALRASGVNAKKGRAVIDQAAAVAILQHWLDGRASRL</sequence>
<evidence type="ECO:0000259" key="7">
    <source>
        <dbReference type="SMART" id="SM00732"/>
    </source>
</evidence>
<dbReference type="InterPro" id="IPR006641">
    <property type="entry name" value="YqgF/RNaseH-like_dom"/>
</dbReference>
<dbReference type="GO" id="GO:0000967">
    <property type="term" value="P:rRNA 5'-end processing"/>
    <property type="evidence" value="ECO:0007669"/>
    <property type="project" value="UniProtKB-UniRule"/>
</dbReference>
<evidence type="ECO:0000256" key="2">
    <source>
        <dbReference type="ARBA" id="ARBA00022517"/>
    </source>
</evidence>
<dbReference type="KEGG" id="ccho:CCHOA_06395"/>
<dbReference type="InterPro" id="IPR012337">
    <property type="entry name" value="RNaseH-like_sf"/>
</dbReference>
<dbReference type="InterPro" id="IPR005227">
    <property type="entry name" value="YqgF"/>
</dbReference>
<dbReference type="EMBL" id="CP033896">
    <property type="protein sequence ID" value="AZA13678.1"/>
    <property type="molecule type" value="Genomic_DNA"/>
</dbReference>
<dbReference type="InterPro" id="IPR037027">
    <property type="entry name" value="YqgF/RNaseH-like_dom_sf"/>
</dbReference>
<evidence type="ECO:0000313" key="8">
    <source>
        <dbReference type="EMBL" id="AZA13678.1"/>
    </source>
</evidence>
<gene>
    <name evidence="8" type="primary">yrrK</name>
    <name evidence="8" type="ORF">CCHOA_06395</name>
</gene>
<dbReference type="PANTHER" id="PTHR33317:SF4">
    <property type="entry name" value="POLYNUCLEOTIDYL TRANSFERASE, RIBONUCLEASE H-LIKE SUPERFAMILY PROTEIN"/>
    <property type="match status" value="1"/>
</dbReference>
<protein>
    <recommendedName>
        <fullName evidence="5">Putative pre-16S rRNA nuclease</fullName>
        <ecNumber evidence="5">3.1.-.-</ecNumber>
    </recommendedName>
</protein>
<keyword evidence="9" id="KW-1185">Reference proteome</keyword>